<feature type="compositionally biased region" description="Basic residues" evidence="1">
    <location>
        <begin position="72"/>
        <end position="86"/>
    </location>
</feature>
<dbReference type="Proteomes" id="UP001296969">
    <property type="component" value="Unassembled WGS sequence"/>
</dbReference>
<name>A0A9D7FT62_9GAMM</name>
<proteinExistence type="predicted"/>
<evidence type="ECO:0000313" key="3">
    <source>
        <dbReference type="EMBL" id="MBK5073020.1"/>
    </source>
</evidence>
<reference evidence="4 6" key="1">
    <citation type="submission" date="2020-11" db="EMBL/GenBank/DDBJ databases">
        <title>Insectihabitans protaetiae gen. nov. sp. nov. and Insectihabitans allomyrinae sp. nov., isolated from larvae of Protaetia brevitarsis seulensis and Allomyrina dichotoma, respectively.</title>
        <authorList>
            <person name="Lee S.D."/>
            <person name="Byeon Y.-S."/>
            <person name="Kim S.-M."/>
            <person name="Yang H.L."/>
            <person name="Kim I.S."/>
        </authorList>
    </citation>
    <scope>NUCLEOTIDE SEQUENCE</scope>
    <source>
        <strain evidence="4">CWB-B4</strain>
        <strain evidence="3 6">CWB-B43</strain>
    </source>
</reference>
<evidence type="ECO:0000313" key="6">
    <source>
        <dbReference type="Proteomes" id="UP001296969"/>
    </source>
</evidence>
<evidence type="ECO:0000313" key="5">
    <source>
        <dbReference type="Proteomes" id="UP000807542"/>
    </source>
</evidence>
<keyword evidence="2" id="KW-0472">Membrane</keyword>
<organism evidence="4 5">
    <name type="scientific">Limnobaculum xujianqingii</name>
    <dbReference type="NCBI Taxonomy" id="2738837"/>
    <lineage>
        <taxon>Bacteria</taxon>
        <taxon>Pseudomonadati</taxon>
        <taxon>Pseudomonadota</taxon>
        <taxon>Gammaproteobacteria</taxon>
        <taxon>Enterobacterales</taxon>
        <taxon>Budviciaceae</taxon>
        <taxon>Limnobaculum</taxon>
    </lineage>
</organism>
<dbReference type="AlphaFoldDB" id="A0A9D7FT62"/>
<keyword evidence="6" id="KW-1185">Reference proteome</keyword>
<feature type="region of interest" description="Disordered" evidence="1">
    <location>
        <begin position="50"/>
        <end position="86"/>
    </location>
</feature>
<evidence type="ECO:0008006" key="7">
    <source>
        <dbReference type="Google" id="ProtNLM"/>
    </source>
</evidence>
<evidence type="ECO:0000256" key="2">
    <source>
        <dbReference type="SAM" id="Phobius"/>
    </source>
</evidence>
<accession>A0A9D7FT62</accession>
<evidence type="ECO:0000256" key="1">
    <source>
        <dbReference type="SAM" id="MobiDB-lite"/>
    </source>
</evidence>
<keyword evidence="2" id="KW-1133">Transmembrane helix</keyword>
<sequence>MKAGLRNSMIGAVCLSMVGCANMDSDDVTSAGLIIGLVGIAAAVMLLDSDSDDDDRHHHRDRPKDRENSYQGHHKCRDGRSCYRPR</sequence>
<dbReference type="Proteomes" id="UP000807542">
    <property type="component" value="Unassembled WGS sequence"/>
</dbReference>
<comment type="caution">
    <text evidence="4">The sequence shown here is derived from an EMBL/GenBank/DDBJ whole genome shotgun (WGS) entry which is preliminary data.</text>
</comment>
<dbReference type="EMBL" id="JADRCQ010000001">
    <property type="protein sequence ID" value="MBK5073020.1"/>
    <property type="molecule type" value="Genomic_DNA"/>
</dbReference>
<dbReference type="PROSITE" id="PS51257">
    <property type="entry name" value="PROKAR_LIPOPROTEIN"/>
    <property type="match status" value="1"/>
</dbReference>
<protein>
    <recommendedName>
        <fullName evidence="7">Lipoprotein</fullName>
    </recommendedName>
</protein>
<dbReference type="RefSeq" id="WP_228397959.1">
    <property type="nucleotide sequence ID" value="NZ_JADRCP010000001.1"/>
</dbReference>
<feature type="transmembrane region" description="Helical" evidence="2">
    <location>
        <begin position="30"/>
        <end position="47"/>
    </location>
</feature>
<evidence type="ECO:0000313" key="4">
    <source>
        <dbReference type="EMBL" id="MBK5176329.1"/>
    </source>
</evidence>
<gene>
    <name evidence="4" type="ORF">I2492_08335</name>
    <name evidence="3" type="ORF">I2493_08335</name>
</gene>
<dbReference type="EMBL" id="JADRCP010000001">
    <property type="protein sequence ID" value="MBK5176329.1"/>
    <property type="molecule type" value="Genomic_DNA"/>
</dbReference>
<keyword evidence="2" id="KW-0812">Transmembrane</keyword>